<feature type="signal peptide" evidence="1">
    <location>
        <begin position="1"/>
        <end position="23"/>
    </location>
</feature>
<dbReference type="EMBL" id="JAHRID010000001">
    <property type="protein sequence ID" value="MBV2127782.1"/>
    <property type="molecule type" value="Genomic_DNA"/>
</dbReference>
<dbReference type="Proteomes" id="UP000704611">
    <property type="component" value="Unassembled WGS sequence"/>
</dbReference>
<feature type="chain" id="PRO_5046386506" evidence="1">
    <location>
        <begin position="24"/>
        <end position="485"/>
    </location>
</feature>
<sequence length="485" mass="49042">MKTTFKKTLLAVAVAGFSVNAVAAVNIVDDSTAVAFSTERLSNTATTVTIPRENLEVTLGAEYAVGDIITFTFSNDAIAASQFKSTITTSDTLNADGTPAANVAGSPVTLGLLSSTATSVTYRVTEVSTATTTVGQKFTIAAGATFAANAAKLQSGSGLTVTYAAQTSSGVTIDAGTKSSFKLVYTASEFSTAVTTLDAIIDVNDSRLSFTGATFQDALGVTVSQNPTFDPDGTGPMAPVAFLAPVTYVSSKYVVNGDFSWVTDTSSTTAGVQAPASAVAITGCTGATDGATGVTFTATSMTFTCTDAPATAVTATFDVRQGGAKAPAALNASTYTVTNTINYNTGTAQTLEIGPKSAGAWTLNGSQVRVPYMVVGGGRFGIIANVTNHGSKSGNITLDVFAEDGTTIASNYAAGTSAPGSVTSVAGALNAALSAAGVSTTSPVKFSFQITTNVPENDVIVYAAYTDNTTSERAIVNNDSKVQTK</sequence>
<protein>
    <submittedName>
        <fullName evidence="2">Uncharacterized protein</fullName>
    </submittedName>
</protein>
<dbReference type="Pfam" id="PF19526">
    <property type="entry name" value="Slr4"/>
    <property type="match status" value="1"/>
</dbReference>
<keyword evidence="3" id="KW-1185">Reference proteome</keyword>
<gene>
    <name evidence="2" type="ORF">KQY15_01560</name>
</gene>
<keyword evidence="1" id="KW-0732">Signal</keyword>
<evidence type="ECO:0000313" key="2">
    <source>
        <dbReference type="EMBL" id="MBV2127782.1"/>
    </source>
</evidence>
<comment type="caution">
    <text evidence="2">The sequence shown here is derived from an EMBL/GenBank/DDBJ whole genome shotgun (WGS) entry which is preliminary data.</text>
</comment>
<evidence type="ECO:0000313" key="3">
    <source>
        <dbReference type="Proteomes" id="UP000704611"/>
    </source>
</evidence>
<accession>A0ABS6MG37</accession>
<proteinExistence type="predicted"/>
<dbReference type="InterPro" id="IPR045689">
    <property type="entry name" value="Slr4"/>
</dbReference>
<organism evidence="2 3">
    <name type="scientific">Arsukibacterium indicum</name>
    <dbReference type="NCBI Taxonomy" id="2848612"/>
    <lineage>
        <taxon>Bacteria</taxon>
        <taxon>Pseudomonadati</taxon>
        <taxon>Pseudomonadota</taxon>
        <taxon>Gammaproteobacteria</taxon>
        <taxon>Chromatiales</taxon>
        <taxon>Chromatiaceae</taxon>
        <taxon>Arsukibacterium</taxon>
    </lineage>
</organism>
<name>A0ABS6MG37_9GAMM</name>
<evidence type="ECO:0000256" key="1">
    <source>
        <dbReference type="SAM" id="SignalP"/>
    </source>
</evidence>
<reference evidence="2 3" key="1">
    <citation type="submission" date="2021-06" db="EMBL/GenBank/DDBJ databases">
        <title>Rheinheimera indica sp. nov., isolated from deep-sea sediment.</title>
        <authorList>
            <person name="Wang Z."/>
            <person name="Zhang X.-Y."/>
        </authorList>
    </citation>
    <scope>NUCLEOTIDE SEQUENCE [LARGE SCALE GENOMIC DNA]</scope>
    <source>
        <strain evidence="2 3">SM2107</strain>
    </source>
</reference>
<dbReference type="RefSeq" id="WP_217666632.1">
    <property type="nucleotide sequence ID" value="NZ_JAHRID010000001.1"/>
</dbReference>
<dbReference type="CDD" id="cd22554">
    <property type="entry name" value="Slr4-like"/>
    <property type="match status" value="1"/>
</dbReference>